<keyword evidence="2" id="KW-0805">Transcription regulation</keyword>
<evidence type="ECO:0000313" key="7">
    <source>
        <dbReference type="Proteomes" id="UP001589647"/>
    </source>
</evidence>
<keyword evidence="3" id="KW-0238">DNA-binding</keyword>
<dbReference type="PROSITE" id="PS50937">
    <property type="entry name" value="HTH_MERR_2"/>
    <property type="match status" value="1"/>
</dbReference>
<dbReference type="EMBL" id="JBHMEI010000098">
    <property type="protein sequence ID" value="MFB9209272.1"/>
    <property type="molecule type" value="Genomic_DNA"/>
</dbReference>
<dbReference type="PROSITE" id="PS00552">
    <property type="entry name" value="HTH_MERR_1"/>
    <property type="match status" value="1"/>
</dbReference>
<organism evidence="6 7">
    <name type="scientific">Nonomuraea spiralis</name>
    <dbReference type="NCBI Taxonomy" id="46182"/>
    <lineage>
        <taxon>Bacteria</taxon>
        <taxon>Bacillati</taxon>
        <taxon>Actinomycetota</taxon>
        <taxon>Actinomycetes</taxon>
        <taxon>Streptosporangiales</taxon>
        <taxon>Streptosporangiaceae</taxon>
        <taxon>Nonomuraea</taxon>
    </lineage>
</organism>
<evidence type="ECO:0000256" key="1">
    <source>
        <dbReference type="ARBA" id="ARBA00022491"/>
    </source>
</evidence>
<sequence length="127" mass="14423">MRIGDLARQTGVSRRLLRYYEDQGLLRPLRLPNGYREYAETDVSEVRHIRALLEAGLPTSVITRVLHCVHDDGEVVVPSSCPEMMDNLSRERTRINLEISRLAASRQALDSMLAIAREPADGRRSPR</sequence>
<keyword evidence="1" id="KW-0678">Repressor</keyword>
<evidence type="ECO:0000256" key="4">
    <source>
        <dbReference type="ARBA" id="ARBA00023163"/>
    </source>
</evidence>
<dbReference type="Proteomes" id="UP001589647">
    <property type="component" value="Unassembled WGS sequence"/>
</dbReference>
<evidence type="ECO:0000256" key="2">
    <source>
        <dbReference type="ARBA" id="ARBA00023015"/>
    </source>
</evidence>
<dbReference type="InterPro" id="IPR047057">
    <property type="entry name" value="MerR_fam"/>
</dbReference>
<dbReference type="PRINTS" id="PR00040">
    <property type="entry name" value="HTHMERR"/>
</dbReference>
<dbReference type="InterPro" id="IPR009061">
    <property type="entry name" value="DNA-bd_dom_put_sf"/>
</dbReference>
<evidence type="ECO:0000313" key="6">
    <source>
        <dbReference type="EMBL" id="MFB9209272.1"/>
    </source>
</evidence>
<dbReference type="SUPFAM" id="SSF46955">
    <property type="entry name" value="Putative DNA-binding domain"/>
    <property type="match status" value="1"/>
</dbReference>
<keyword evidence="4" id="KW-0804">Transcription</keyword>
<feature type="domain" description="HTH merR-type" evidence="5">
    <location>
        <begin position="1"/>
        <end position="68"/>
    </location>
</feature>
<comment type="caution">
    <text evidence="6">The sequence shown here is derived from an EMBL/GenBank/DDBJ whole genome shotgun (WGS) entry which is preliminary data.</text>
</comment>
<dbReference type="RefSeq" id="WP_189652977.1">
    <property type="nucleotide sequence ID" value="NZ_BMRC01000034.1"/>
</dbReference>
<dbReference type="Gene3D" id="1.10.1660.10">
    <property type="match status" value="1"/>
</dbReference>
<evidence type="ECO:0000256" key="3">
    <source>
        <dbReference type="ARBA" id="ARBA00023125"/>
    </source>
</evidence>
<evidence type="ECO:0000259" key="5">
    <source>
        <dbReference type="PROSITE" id="PS50937"/>
    </source>
</evidence>
<dbReference type="PANTHER" id="PTHR30204:SF69">
    <property type="entry name" value="MERR-FAMILY TRANSCRIPTIONAL REGULATOR"/>
    <property type="match status" value="1"/>
</dbReference>
<gene>
    <name evidence="6" type="ORF">ACFFV7_49385</name>
</gene>
<dbReference type="PANTHER" id="PTHR30204">
    <property type="entry name" value="REDOX-CYCLING DRUG-SENSING TRANSCRIPTIONAL ACTIVATOR SOXR"/>
    <property type="match status" value="1"/>
</dbReference>
<reference evidence="6 7" key="1">
    <citation type="submission" date="2024-09" db="EMBL/GenBank/DDBJ databases">
        <authorList>
            <person name="Sun Q."/>
            <person name="Mori K."/>
        </authorList>
    </citation>
    <scope>NUCLEOTIDE SEQUENCE [LARGE SCALE GENOMIC DNA]</scope>
    <source>
        <strain evidence="6 7">CCM 3426</strain>
    </source>
</reference>
<dbReference type="InterPro" id="IPR000551">
    <property type="entry name" value="MerR-type_HTH_dom"/>
</dbReference>
<dbReference type="SMART" id="SM00422">
    <property type="entry name" value="HTH_MERR"/>
    <property type="match status" value="1"/>
</dbReference>
<proteinExistence type="predicted"/>
<dbReference type="Pfam" id="PF13411">
    <property type="entry name" value="MerR_1"/>
    <property type="match status" value="1"/>
</dbReference>
<protein>
    <submittedName>
        <fullName evidence="6">MerR family transcriptional regulator</fullName>
    </submittedName>
</protein>
<accession>A0ABV5IYD0</accession>
<keyword evidence="7" id="KW-1185">Reference proteome</keyword>
<name>A0ABV5IYD0_9ACTN</name>